<keyword evidence="2" id="KW-1185">Reference proteome</keyword>
<reference evidence="1" key="1">
    <citation type="journal article" date="2019" name="bioRxiv">
        <title>The Genome of the Zebra Mussel, Dreissena polymorpha: A Resource for Invasive Species Research.</title>
        <authorList>
            <person name="McCartney M.A."/>
            <person name="Auch B."/>
            <person name="Kono T."/>
            <person name="Mallez S."/>
            <person name="Zhang Y."/>
            <person name="Obille A."/>
            <person name="Becker A."/>
            <person name="Abrahante J.E."/>
            <person name="Garbe J."/>
            <person name="Badalamenti J.P."/>
            <person name="Herman A."/>
            <person name="Mangelson H."/>
            <person name="Liachko I."/>
            <person name="Sullivan S."/>
            <person name="Sone E.D."/>
            <person name="Koren S."/>
            <person name="Silverstein K.A.T."/>
            <person name="Beckman K.B."/>
            <person name="Gohl D.M."/>
        </authorList>
    </citation>
    <scope>NUCLEOTIDE SEQUENCE</scope>
    <source>
        <strain evidence="1">Duluth1</strain>
        <tissue evidence="1">Whole animal</tissue>
    </source>
</reference>
<comment type="caution">
    <text evidence="1">The sequence shown here is derived from an EMBL/GenBank/DDBJ whole genome shotgun (WGS) entry which is preliminary data.</text>
</comment>
<sequence>MRTLFRLCAILKDFGKFEESGAKYKSLTEDTEKCVRIIEDDLKHKDIVLKDGDKLKNKVRFECDTVTRFEEQRSELT</sequence>
<dbReference type="Proteomes" id="UP000828390">
    <property type="component" value="Unassembled WGS sequence"/>
</dbReference>
<proteinExistence type="predicted"/>
<evidence type="ECO:0000313" key="2">
    <source>
        <dbReference type="Proteomes" id="UP000828390"/>
    </source>
</evidence>
<gene>
    <name evidence="1" type="ORF">DPMN_152478</name>
</gene>
<evidence type="ECO:0000313" key="1">
    <source>
        <dbReference type="EMBL" id="KAH3798875.1"/>
    </source>
</evidence>
<accession>A0A9D4J572</accession>
<name>A0A9D4J572_DREPO</name>
<protein>
    <submittedName>
        <fullName evidence="1">Uncharacterized protein</fullName>
    </submittedName>
</protein>
<organism evidence="1 2">
    <name type="scientific">Dreissena polymorpha</name>
    <name type="common">Zebra mussel</name>
    <name type="synonym">Mytilus polymorpha</name>
    <dbReference type="NCBI Taxonomy" id="45954"/>
    <lineage>
        <taxon>Eukaryota</taxon>
        <taxon>Metazoa</taxon>
        <taxon>Spiralia</taxon>
        <taxon>Lophotrochozoa</taxon>
        <taxon>Mollusca</taxon>
        <taxon>Bivalvia</taxon>
        <taxon>Autobranchia</taxon>
        <taxon>Heteroconchia</taxon>
        <taxon>Euheterodonta</taxon>
        <taxon>Imparidentia</taxon>
        <taxon>Neoheterodontei</taxon>
        <taxon>Myida</taxon>
        <taxon>Dreissenoidea</taxon>
        <taxon>Dreissenidae</taxon>
        <taxon>Dreissena</taxon>
    </lineage>
</organism>
<dbReference type="EMBL" id="JAIWYP010000007">
    <property type="protein sequence ID" value="KAH3798875.1"/>
    <property type="molecule type" value="Genomic_DNA"/>
</dbReference>
<reference evidence="1" key="2">
    <citation type="submission" date="2020-11" db="EMBL/GenBank/DDBJ databases">
        <authorList>
            <person name="McCartney M.A."/>
            <person name="Auch B."/>
            <person name="Kono T."/>
            <person name="Mallez S."/>
            <person name="Becker A."/>
            <person name="Gohl D.M."/>
            <person name="Silverstein K.A.T."/>
            <person name="Koren S."/>
            <person name="Bechman K.B."/>
            <person name="Herman A."/>
            <person name="Abrahante J.E."/>
            <person name="Garbe J."/>
        </authorList>
    </citation>
    <scope>NUCLEOTIDE SEQUENCE</scope>
    <source>
        <strain evidence="1">Duluth1</strain>
        <tissue evidence="1">Whole animal</tissue>
    </source>
</reference>
<dbReference type="AlphaFoldDB" id="A0A9D4J572"/>